<dbReference type="EMBL" id="CAJVQC010054458">
    <property type="protein sequence ID" value="CAG8794199.1"/>
    <property type="molecule type" value="Genomic_DNA"/>
</dbReference>
<reference evidence="1" key="1">
    <citation type="submission" date="2021-06" db="EMBL/GenBank/DDBJ databases">
        <authorList>
            <person name="Kallberg Y."/>
            <person name="Tangrot J."/>
            <person name="Rosling A."/>
        </authorList>
    </citation>
    <scope>NUCLEOTIDE SEQUENCE</scope>
    <source>
        <strain evidence="1">MA461A</strain>
    </source>
</reference>
<name>A0ACA9RIJ1_9GLOM</name>
<sequence length="105" mass="12377">FVQTFLLQSTDPATLIQFYTIENYLEGSFHKYNGNNGYKTAIVVDMQGNNHYFTDPKLHTSYNTYDAQFSVGNRYQEGIEDFFKTHVCNNYCKTLELEEYQQDKQ</sequence>
<evidence type="ECO:0000313" key="1">
    <source>
        <dbReference type="EMBL" id="CAG8794199.1"/>
    </source>
</evidence>
<gene>
    <name evidence="1" type="ORF">RPERSI_LOCUS19712</name>
</gene>
<dbReference type="Proteomes" id="UP000789920">
    <property type="component" value="Unassembled WGS sequence"/>
</dbReference>
<accession>A0ACA9RIJ1</accession>
<evidence type="ECO:0000313" key="2">
    <source>
        <dbReference type="Proteomes" id="UP000789920"/>
    </source>
</evidence>
<proteinExistence type="predicted"/>
<feature type="non-terminal residue" evidence="1">
    <location>
        <position position="1"/>
    </location>
</feature>
<keyword evidence="2" id="KW-1185">Reference proteome</keyword>
<comment type="caution">
    <text evidence="1">The sequence shown here is derived from an EMBL/GenBank/DDBJ whole genome shotgun (WGS) entry which is preliminary data.</text>
</comment>
<organism evidence="1 2">
    <name type="scientific">Racocetra persica</name>
    <dbReference type="NCBI Taxonomy" id="160502"/>
    <lineage>
        <taxon>Eukaryota</taxon>
        <taxon>Fungi</taxon>
        <taxon>Fungi incertae sedis</taxon>
        <taxon>Mucoromycota</taxon>
        <taxon>Glomeromycotina</taxon>
        <taxon>Glomeromycetes</taxon>
        <taxon>Diversisporales</taxon>
        <taxon>Gigasporaceae</taxon>
        <taxon>Racocetra</taxon>
    </lineage>
</organism>
<protein>
    <submittedName>
        <fullName evidence="1">25796_t:CDS:1</fullName>
    </submittedName>
</protein>